<evidence type="ECO:0000256" key="1">
    <source>
        <dbReference type="SAM" id="MobiDB-lite"/>
    </source>
</evidence>
<feature type="transmembrane region" description="Helical" evidence="2">
    <location>
        <begin position="344"/>
        <end position="363"/>
    </location>
</feature>
<reference evidence="3" key="1">
    <citation type="submission" date="2021-06" db="EMBL/GenBank/DDBJ databases">
        <authorList>
            <person name="Kallberg Y."/>
            <person name="Tangrot J."/>
            <person name="Rosling A."/>
        </authorList>
    </citation>
    <scope>NUCLEOTIDE SEQUENCE</scope>
    <source>
        <strain evidence="3">CL551</strain>
    </source>
</reference>
<evidence type="ECO:0000256" key="2">
    <source>
        <dbReference type="SAM" id="Phobius"/>
    </source>
</evidence>
<dbReference type="Proteomes" id="UP000789342">
    <property type="component" value="Unassembled WGS sequence"/>
</dbReference>
<evidence type="ECO:0000313" key="4">
    <source>
        <dbReference type="Proteomes" id="UP000789342"/>
    </source>
</evidence>
<evidence type="ECO:0000313" key="3">
    <source>
        <dbReference type="EMBL" id="CAG8571439.1"/>
    </source>
</evidence>
<gene>
    <name evidence="3" type="ORF">AMORRO_LOCUS6491</name>
</gene>
<dbReference type="OrthoDB" id="2398943at2759"/>
<protein>
    <submittedName>
        <fullName evidence="3">1134_t:CDS:1</fullName>
    </submittedName>
</protein>
<keyword evidence="2" id="KW-0472">Membrane</keyword>
<dbReference type="EMBL" id="CAJVPV010004330">
    <property type="protein sequence ID" value="CAG8571439.1"/>
    <property type="molecule type" value="Genomic_DNA"/>
</dbReference>
<organism evidence="3 4">
    <name type="scientific">Acaulospora morrowiae</name>
    <dbReference type="NCBI Taxonomy" id="94023"/>
    <lineage>
        <taxon>Eukaryota</taxon>
        <taxon>Fungi</taxon>
        <taxon>Fungi incertae sedis</taxon>
        <taxon>Mucoromycota</taxon>
        <taxon>Glomeromycotina</taxon>
        <taxon>Glomeromycetes</taxon>
        <taxon>Diversisporales</taxon>
        <taxon>Acaulosporaceae</taxon>
        <taxon>Acaulospora</taxon>
    </lineage>
</organism>
<proteinExistence type="predicted"/>
<feature type="region of interest" description="Disordered" evidence="1">
    <location>
        <begin position="315"/>
        <end position="335"/>
    </location>
</feature>
<keyword evidence="2" id="KW-0812">Transmembrane</keyword>
<keyword evidence="4" id="KW-1185">Reference proteome</keyword>
<dbReference type="AlphaFoldDB" id="A0A9N9BPM0"/>
<accession>A0A9N9BPM0</accession>
<keyword evidence="2" id="KW-1133">Transmembrane helix</keyword>
<comment type="caution">
    <text evidence="3">The sequence shown here is derived from an EMBL/GenBank/DDBJ whole genome shotgun (WGS) entry which is preliminary data.</text>
</comment>
<sequence length="456" mass="53658">MENIENTTNESNHYSFERWFNQPYSFSQYFPYVKFAHNILHPLEETGYMHVSLKDLEQIKVYIQKLCFALEFGKNATTTRSREFLPKGFNVSRFNSPQKTSHQLNIHNSPNERDHVDFKTAQSESLLGFLIAQLLDQVDFVSKYWQFKIYEDAKYKADAVSETLSVNHENSVFLHSMPEFISRPENTLQWLKRFNRKSIFRSIVEEEIAIIYNLGDRFEHIVTLQSYLRSEINPFKQFTNGKRKQLTPEDANIWIIMTYMTMKLLEKIVYPKNDHIFKRQKSTDSFIREHFVRDLEELLATCKEFTLDERWIKSEDSEVESEEQETTDSKDDSESEQNQNLTSFFLYCIIIIFFYCFPVSVNFSNNLTTGIELAKIFMLGIHTFRMSYAFKLSNTLTKCLVINVDSGFLRYNNHLRIFSKFVVSILGIGFAFVVVILGIGAAFHYFHDDPEPLSLI</sequence>
<name>A0A9N9BPM0_9GLOM</name>
<feature type="compositionally biased region" description="Acidic residues" evidence="1">
    <location>
        <begin position="317"/>
        <end position="326"/>
    </location>
</feature>
<feature type="transmembrane region" description="Helical" evidence="2">
    <location>
        <begin position="421"/>
        <end position="446"/>
    </location>
</feature>